<name>A0A9Q9U3R2_FUSFU</name>
<evidence type="ECO:0000313" key="3">
    <source>
        <dbReference type="Proteomes" id="UP000760494"/>
    </source>
</evidence>
<protein>
    <submittedName>
        <fullName evidence="2">Uncharacterized protein</fullName>
    </submittedName>
</protein>
<comment type="caution">
    <text evidence="2">The sequence shown here is derived from an EMBL/GenBank/DDBJ whole genome shotgun (WGS) entry which is preliminary data.</text>
</comment>
<feature type="region of interest" description="Disordered" evidence="1">
    <location>
        <begin position="1"/>
        <end position="27"/>
    </location>
</feature>
<organism evidence="2 3">
    <name type="scientific">Fusarium fujikuroi</name>
    <name type="common">Bakanae and foot rot disease fungus</name>
    <name type="synonym">Gibberella fujikuroi</name>
    <dbReference type="NCBI Taxonomy" id="5127"/>
    <lineage>
        <taxon>Eukaryota</taxon>
        <taxon>Fungi</taxon>
        <taxon>Dikarya</taxon>
        <taxon>Ascomycota</taxon>
        <taxon>Pezizomycotina</taxon>
        <taxon>Sordariomycetes</taxon>
        <taxon>Hypocreomycetidae</taxon>
        <taxon>Hypocreales</taxon>
        <taxon>Nectriaceae</taxon>
        <taxon>Fusarium</taxon>
        <taxon>Fusarium fujikuroi species complex</taxon>
    </lineage>
</organism>
<sequence length="368" mass="41041">MKVAATQQTEFGAQPASLKREGKTGAQTFGPGSDLAGSFLHLETLCGSDSFSRFEMGICDFICRATYKESNMTAWGQEPVSSEELGLYCCRFVLASHASVPIPAHMLLERPNPFGCARLEDKVFGVMPMIRWSKGIPPAQPVYEPSPISDLAQLFTSITKSPRTDIWAVLDALGLSHDHKLLRPLVEARMKSRSQPLGRGNYPPMSFKFKATFMAIFRNTCSQLSAGLVRNHYQLPKSSDQIEAECTRLRKEQYSYFVVLIIKVPVIGELLVLRRSAEVDEYSIIGQGLLLSNYEIPSCPSMVSIEDEFKESEAYWGNNFDSCCEIEAEPIEFIVLERQDRGIEGSRIEGTKLEQLATKIYGAVRLIA</sequence>
<proteinExistence type="predicted"/>
<evidence type="ECO:0000313" key="2">
    <source>
        <dbReference type="EMBL" id="VTT55343.1"/>
    </source>
</evidence>
<reference evidence="2" key="1">
    <citation type="submission" date="2019-05" db="EMBL/GenBank/DDBJ databases">
        <authorList>
            <person name="Piombo E."/>
        </authorList>
    </citation>
    <scope>NUCLEOTIDE SEQUENCE</scope>
    <source>
        <strain evidence="2">C2S</strain>
    </source>
</reference>
<dbReference type="Proteomes" id="UP000760494">
    <property type="component" value="Unassembled WGS sequence"/>
</dbReference>
<accession>A0A9Q9U3R2</accession>
<gene>
    <name evidence="2" type="ORF">C2S_229</name>
</gene>
<feature type="compositionally biased region" description="Polar residues" evidence="1">
    <location>
        <begin position="1"/>
        <end position="11"/>
    </location>
</feature>
<evidence type="ECO:0000256" key="1">
    <source>
        <dbReference type="SAM" id="MobiDB-lite"/>
    </source>
</evidence>
<dbReference type="AlphaFoldDB" id="A0A9Q9U3R2"/>
<dbReference type="EMBL" id="CABFJX010000001">
    <property type="protein sequence ID" value="VTT55343.1"/>
    <property type="molecule type" value="Genomic_DNA"/>
</dbReference>